<dbReference type="CDD" id="cd00303">
    <property type="entry name" value="retropepsin_like"/>
    <property type="match status" value="1"/>
</dbReference>
<dbReference type="SUPFAM" id="SSF56672">
    <property type="entry name" value="DNA/RNA polymerases"/>
    <property type="match status" value="1"/>
</dbReference>
<dbReference type="Gene3D" id="3.30.70.270">
    <property type="match status" value="2"/>
</dbReference>
<dbReference type="PANTHER" id="PTHR37984:SF5">
    <property type="entry name" value="PROTEIN NYNRIN-LIKE"/>
    <property type="match status" value="1"/>
</dbReference>
<organism evidence="15 16">
    <name type="scientific">Rhynchospora tenuis</name>
    <dbReference type="NCBI Taxonomy" id="198213"/>
    <lineage>
        <taxon>Eukaryota</taxon>
        <taxon>Viridiplantae</taxon>
        <taxon>Streptophyta</taxon>
        <taxon>Embryophyta</taxon>
        <taxon>Tracheophyta</taxon>
        <taxon>Spermatophyta</taxon>
        <taxon>Magnoliopsida</taxon>
        <taxon>Liliopsida</taxon>
        <taxon>Poales</taxon>
        <taxon>Cyperaceae</taxon>
        <taxon>Cyperoideae</taxon>
        <taxon>Rhynchosporeae</taxon>
        <taxon>Rhynchospora</taxon>
    </lineage>
</organism>
<keyword evidence="12" id="KW-0175">Coiled coil</keyword>
<evidence type="ECO:0000259" key="14">
    <source>
        <dbReference type="PROSITE" id="PS50878"/>
    </source>
</evidence>
<dbReference type="Pfam" id="PF08284">
    <property type="entry name" value="RVP_2"/>
    <property type="match status" value="1"/>
</dbReference>
<dbReference type="GO" id="GO:0015074">
    <property type="term" value="P:DNA integration"/>
    <property type="evidence" value="ECO:0007669"/>
    <property type="project" value="UniProtKB-KW"/>
</dbReference>
<dbReference type="EMBL" id="JAMRDG010000002">
    <property type="protein sequence ID" value="KAJ3687784.1"/>
    <property type="molecule type" value="Genomic_DNA"/>
</dbReference>
<dbReference type="InterPro" id="IPR043128">
    <property type="entry name" value="Rev_trsase/Diguanyl_cyclase"/>
</dbReference>
<evidence type="ECO:0000256" key="13">
    <source>
        <dbReference type="SAM" id="MobiDB-lite"/>
    </source>
</evidence>
<name>A0AAD6EKJ5_9POAL</name>
<evidence type="ECO:0000256" key="1">
    <source>
        <dbReference type="ARBA" id="ARBA00022670"/>
    </source>
</evidence>
<dbReference type="Pfam" id="PF03732">
    <property type="entry name" value="Retrotrans_gag"/>
    <property type="match status" value="1"/>
</dbReference>
<protein>
    <recommendedName>
        <fullName evidence="14">Reverse transcriptase domain-containing protein</fullName>
    </recommendedName>
</protein>
<keyword evidence="4" id="KW-0540">Nuclease</keyword>
<feature type="region of interest" description="Disordered" evidence="13">
    <location>
        <begin position="1313"/>
        <end position="1337"/>
    </location>
</feature>
<dbReference type="Pfam" id="PF17919">
    <property type="entry name" value="RT_RNaseH_2"/>
    <property type="match status" value="1"/>
</dbReference>
<feature type="region of interest" description="Disordered" evidence="13">
    <location>
        <begin position="73"/>
        <end position="118"/>
    </location>
</feature>
<dbReference type="FunFam" id="3.30.70.270:FF:000020">
    <property type="entry name" value="Transposon Tf2-6 polyprotein-like Protein"/>
    <property type="match status" value="1"/>
</dbReference>
<dbReference type="InterPro" id="IPR005162">
    <property type="entry name" value="Retrotrans_gag_dom"/>
</dbReference>
<dbReference type="Pfam" id="PF00078">
    <property type="entry name" value="RVT_1"/>
    <property type="match status" value="1"/>
</dbReference>
<dbReference type="GO" id="GO:0003723">
    <property type="term" value="F:RNA binding"/>
    <property type="evidence" value="ECO:0007669"/>
    <property type="project" value="UniProtKB-KW"/>
</dbReference>
<keyword evidence="5" id="KW-0255">Endonuclease</keyword>
<dbReference type="InterPro" id="IPR043502">
    <property type="entry name" value="DNA/RNA_pol_sf"/>
</dbReference>
<comment type="caution">
    <text evidence="15">The sequence shown here is derived from an EMBL/GenBank/DDBJ whole genome shotgun (WGS) entry which is preliminary data.</text>
</comment>
<evidence type="ECO:0000256" key="8">
    <source>
        <dbReference type="ARBA" id="ARBA00022884"/>
    </source>
</evidence>
<dbReference type="GO" id="GO:0004190">
    <property type="term" value="F:aspartic-type endopeptidase activity"/>
    <property type="evidence" value="ECO:0007669"/>
    <property type="project" value="InterPro"/>
</dbReference>
<keyword evidence="7" id="KW-0460">Magnesium</keyword>
<dbReference type="FunFam" id="3.10.10.10:FF:000007">
    <property type="entry name" value="Retrovirus-related Pol polyprotein from transposon 17.6-like Protein"/>
    <property type="match status" value="1"/>
</dbReference>
<keyword evidence="2" id="KW-0808">Transferase</keyword>
<evidence type="ECO:0000256" key="11">
    <source>
        <dbReference type="ARBA" id="ARBA00023268"/>
    </source>
</evidence>
<feature type="domain" description="Reverse transcriptase" evidence="14">
    <location>
        <begin position="686"/>
        <end position="865"/>
    </location>
</feature>
<dbReference type="GO" id="GO:0004519">
    <property type="term" value="F:endonuclease activity"/>
    <property type="evidence" value="ECO:0007669"/>
    <property type="project" value="UniProtKB-KW"/>
</dbReference>
<keyword evidence="10" id="KW-0695">RNA-directed DNA polymerase</keyword>
<feature type="coiled-coil region" evidence="12">
    <location>
        <begin position="1"/>
        <end position="39"/>
    </location>
</feature>
<dbReference type="PROSITE" id="PS00141">
    <property type="entry name" value="ASP_PROTEASE"/>
    <property type="match status" value="1"/>
</dbReference>
<evidence type="ECO:0000256" key="3">
    <source>
        <dbReference type="ARBA" id="ARBA00022695"/>
    </source>
</evidence>
<dbReference type="GO" id="GO:0003964">
    <property type="term" value="F:RNA-directed DNA polymerase activity"/>
    <property type="evidence" value="ECO:0007669"/>
    <property type="project" value="UniProtKB-KW"/>
</dbReference>
<evidence type="ECO:0000256" key="12">
    <source>
        <dbReference type="SAM" id="Coils"/>
    </source>
</evidence>
<dbReference type="SUPFAM" id="SSF54160">
    <property type="entry name" value="Chromo domain-like"/>
    <property type="match status" value="1"/>
</dbReference>
<dbReference type="InterPro" id="IPR001969">
    <property type="entry name" value="Aspartic_peptidase_AS"/>
</dbReference>
<evidence type="ECO:0000256" key="6">
    <source>
        <dbReference type="ARBA" id="ARBA00022801"/>
    </source>
</evidence>
<dbReference type="InterPro" id="IPR050951">
    <property type="entry name" value="Retrovirus_Pol_polyprotein"/>
</dbReference>
<keyword evidence="11" id="KW-0511">Multifunctional enzyme</keyword>
<evidence type="ECO:0000313" key="15">
    <source>
        <dbReference type="EMBL" id="KAJ3687784.1"/>
    </source>
</evidence>
<dbReference type="PROSITE" id="PS50878">
    <property type="entry name" value="RT_POL"/>
    <property type="match status" value="1"/>
</dbReference>
<keyword evidence="16" id="KW-1185">Reference proteome</keyword>
<keyword evidence="3" id="KW-0548">Nucleotidyltransferase</keyword>
<dbReference type="CDD" id="cd09274">
    <property type="entry name" value="RNase_HI_RT_Ty3"/>
    <property type="match status" value="1"/>
</dbReference>
<evidence type="ECO:0000256" key="7">
    <source>
        <dbReference type="ARBA" id="ARBA00022842"/>
    </source>
</evidence>
<keyword evidence="8" id="KW-0694">RNA-binding</keyword>
<dbReference type="Gene3D" id="2.40.50.40">
    <property type="match status" value="1"/>
</dbReference>
<keyword evidence="1" id="KW-0645">Protease</keyword>
<dbReference type="InterPro" id="IPR041577">
    <property type="entry name" value="RT_RNaseH_2"/>
</dbReference>
<accession>A0AAD6EKJ5</accession>
<evidence type="ECO:0000313" key="16">
    <source>
        <dbReference type="Proteomes" id="UP001210211"/>
    </source>
</evidence>
<feature type="compositionally biased region" description="Polar residues" evidence="13">
    <location>
        <begin position="73"/>
        <end position="91"/>
    </location>
</feature>
<dbReference type="Gene3D" id="2.40.70.10">
    <property type="entry name" value="Acid Proteases"/>
    <property type="match status" value="1"/>
</dbReference>
<reference evidence="15 16" key="1">
    <citation type="journal article" date="2022" name="Cell">
        <title>Repeat-based holocentromeres influence genome architecture and karyotype evolution.</title>
        <authorList>
            <person name="Hofstatter P.G."/>
            <person name="Thangavel G."/>
            <person name="Lux T."/>
            <person name="Neumann P."/>
            <person name="Vondrak T."/>
            <person name="Novak P."/>
            <person name="Zhang M."/>
            <person name="Costa L."/>
            <person name="Castellani M."/>
            <person name="Scott A."/>
            <person name="Toegelov H."/>
            <person name="Fuchs J."/>
            <person name="Mata-Sucre Y."/>
            <person name="Dias Y."/>
            <person name="Vanzela A.L.L."/>
            <person name="Huettel B."/>
            <person name="Almeida C.C.S."/>
            <person name="Simkova H."/>
            <person name="Souza G."/>
            <person name="Pedrosa-Harand A."/>
            <person name="Macas J."/>
            <person name="Mayer K.F.X."/>
            <person name="Houben A."/>
            <person name="Marques A."/>
        </authorList>
    </citation>
    <scope>NUCLEOTIDE SEQUENCE [LARGE SCALE GENOMIC DNA]</scope>
    <source>
        <strain evidence="15">RhyTen1mFocal</strain>
    </source>
</reference>
<evidence type="ECO:0000256" key="2">
    <source>
        <dbReference type="ARBA" id="ARBA00022679"/>
    </source>
</evidence>
<sequence length="1337" mass="151993">MDDLKERSVQMEAQLGRLAEEVRENNKRLEERMAALVANHTKSNSKAAEEREKTVDARMGRIEKMLELITVSSKNNNPENAGTSGSANKQPEVNGLEKGPLVVTGGDKNKEKETGEGFVGLGPVITNWEEEAWYESDDLRRGEEFVRQHAKRNAKRDGENQITRVHLPKLDFPKFDGSDPIVWKNNCEFYFAMYQVPEDYKTRMAVMNFDEEMHQWYLGLVDGPYQLQWPELVEEVMGRFKLSVDKHPVDEFKRIHQVGKVDDYIKRFDKARIKLKKHNPIVNEEFFIAGFISGLKEELKATMELFEIKHLNQAFNHALKVEANYEIQNKKPKMLVKPTNLLTYPNKKPYNGERKEGTSGNQVVRSWQPNSNFRSAEFQRRRALGLCDKCDEKYFPGHVCARKALNAITGEVEPINLEEDGYQVEEVSDEEIEQATLTMFNSKEKKTTTMMKFKGEIGNLPVCALLDSGSTHSFVHPSVIQEVQPKLIQTVPMIVTVANGAKMVTDLQCEALQFCIQGHPFERDMRVLDVQGYDMILGIDWLISLGPMNIDWGVGSIEFQHNNKPVKLQVREEKAKIKMYQGVIDVEKEKKKGSEVLLAHIMSVEGQVGITSSSETPSMLTDTPKELHEVLNSFSQIFEEPKGLPPVRSVDHSITLIPDSKTVNQRPYRYSYFQKVEIEKIITELLANQLIQPSNSPYASPVLLVKKKDGSWRMCVDYRQLNTLTVKNKYPIPVIDDLLDELHGASIFSKVDLRSGYHQIRMKTDDKEKTAFRTHEGHYEFNVMPFGLTNAPATFQTLMNTIFKPYLRRFVLVFFYDILVYSKNMSEHQEHLGLTLELLIQHQLYAKRSKCEFGLSSIEYLGHVISKEGVSTDPKKIQAMLSWPTPKNVKELRSFLGLTGYYRKFVKSYGTIAKPLTEQLKKNAFHWGPEADLAFQQLKEAMHTAPVLAMPDFSKEFVVETDASELGIGAVLMQDRQPIAYLSKGLGPKSVGLSVYEKEFLALLTAVQKWKHYLMGGPFIIRTDQIALKHLLEQRVNHAMQHKGEISAVTELIPSWVDEIKLSYTEDVWMGEMLKKWHEGTLDPEKYTLHQGILSPFQALYGYEPRELPSVKVGNENSDVITGEGGRREQTLELLKFHLKRAQEKMKKQADKKRVARSGEVAYKLNLPLGSSIHPVIHVSQLKIKHGSGVSVNAQLPVVGPDGELRIEPQKLLARRVIKRRNEPVSQWLVQWVNRPEEAATWEDFEYLNQNYPNFVLEGKNLAVWEAMSGIESNDNANISSVENIDQVNVFRVTADDGTKGSVTQNLIKTGGTHGAKCNGVTEEGSGSLGDVAERGH</sequence>
<dbReference type="PANTHER" id="PTHR37984">
    <property type="entry name" value="PROTEIN CBG26694"/>
    <property type="match status" value="1"/>
</dbReference>
<evidence type="ECO:0000256" key="4">
    <source>
        <dbReference type="ARBA" id="ARBA00022722"/>
    </source>
</evidence>
<dbReference type="CDD" id="cd01647">
    <property type="entry name" value="RT_LTR"/>
    <property type="match status" value="1"/>
</dbReference>
<dbReference type="SUPFAM" id="SSF50630">
    <property type="entry name" value="Acid proteases"/>
    <property type="match status" value="1"/>
</dbReference>
<dbReference type="InterPro" id="IPR000477">
    <property type="entry name" value="RT_dom"/>
</dbReference>
<gene>
    <name evidence="15" type="ORF">LUZ61_016948</name>
</gene>
<proteinExistence type="predicted"/>
<evidence type="ECO:0000256" key="9">
    <source>
        <dbReference type="ARBA" id="ARBA00022908"/>
    </source>
</evidence>
<dbReference type="GO" id="GO:0006508">
    <property type="term" value="P:proteolysis"/>
    <property type="evidence" value="ECO:0007669"/>
    <property type="project" value="UniProtKB-KW"/>
</dbReference>
<dbReference type="Proteomes" id="UP001210211">
    <property type="component" value="Unassembled WGS sequence"/>
</dbReference>
<keyword evidence="6" id="KW-0378">Hydrolase</keyword>
<keyword evidence="9" id="KW-0229">DNA integration</keyword>
<evidence type="ECO:0000256" key="10">
    <source>
        <dbReference type="ARBA" id="ARBA00022918"/>
    </source>
</evidence>
<dbReference type="Gene3D" id="3.10.10.10">
    <property type="entry name" value="HIV Type 1 Reverse Transcriptase, subunit A, domain 1"/>
    <property type="match status" value="1"/>
</dbReference>
<evidence type="ECO:0000256" key="5">
    <source>
        <dbReference type="ARBA" id="ARBA00022759"/>
    </source>
</evidence>
<dbReference type="InterPro" id="IPR021109">
    <property type="entry name" value="Peptidase_aspartic_dom_sf"/>
</dbReference>
<dbReference type="InterPro" id="IPR016197">
    <property type="entry name" value="Chromo-like_dom_sf"/>
</dbReference>